<accession>D3PJ51</accession>
<dbReference type="OrthoDB" id="21368at2759"/>
<evidence type="ECO:0000256" key="6">
    <source>
        <dbReference type="ARBA" id="ARBA00022664"/>
    </source>
</evidence>
<dbReference type="PANTHER" id="PTHR31077:SF1">
    <property type="entry name" value="U4_U6.U5 SMALL NUCLEAR RIBONUCLEOPROTEIN 27 KDA PROTEIN"/>
    <property type="match status" value="1"/>
</dbReference>
<evidence type="ECO:0000256" key="10">
    <source>
        <dbReference type="SAM" id="MobiDB-lite"/>
    </source>
</evidence>
<protein>
    <recommendedName>
        <fullName evidence="5">U4/U6.U5 small nuclear ribonucleoprotein 27 kDa protein</fullName>
    </recommendedName>
    <alternativeName>
        <fullName evidence="9">U4/U6.U5 tri-snRNP-associated protein 3</fullName>
    </alternativeName>
</protein>
<dbReference type="GO" id="GO:0008380">
    <property type="term" value="P:RNA splicing"/>
    <property type="evidence" value="ECO:0007669"/>
    <property type="project" value="UniProtKB-KW"/>
</dbReference>
<comment type="similarity">
    <text evidence="3">Belongs to the SNUT3 family.</text>
</comment>
<dbReference type="InterPro" id="IPR013957">
    <property type="entry name" value="SNRNP27"/>
</dbReference>
<keyword evidence="7" id="KW-0508">mRNA splicing</keyword>
<evidence type="ECO:0000313" key="12">
    <source>
        <dbReference type="EMBL" id="ADD38587.1"/>
    </source>
</evidence>
<sequence>MARSRSRSRSRERTRRRSRDRHRRRRSRSREKRHRHRAESPPRTPVDESAAWDREREKKKKEKQHQSLVLASQHPIPFSEKEMAGKTQEELEMIKTMGFASFDTSKNKKVKGNQVGGVHVVMKRKYRQYMNRKGGFNRPLDYVH</sequence>
<feature type="domain" description="U4/U6.U5 small nuclear ribonucleoprotein 27kDa protein" evidence="11">
    <location>
        <begin position="89"/>
        <end position="142"/>
    </location>
</feature>
<keyword evidence="12" id="KW-0687">Ribonucleoprotein</keyword>
<keyword evidence="8" id="KW-0539">Nucleus</keyword>
<name>D3PJ51_LEPSM</name>
<gene>
    <name evidence="12" type="primary">SNR27</name>
</gene>
<evidence type="ECO:0000256" key="4">
    <source>
        <dbReference type="ARBA" id="ARBA00011825"/>
    </source>
</evidence>
<comment type="function">
    <text evidence="1">May play a role in mRNA splicing.</text>
</comment>
<evidence type="ECO:0000256" key="2">
    <source>
        <dbReference type="ARBA" id="ARBA00004123"/>
    </source>
</evidence>
<keyword evidence="6" id="KW-0507">mRNA processing</keyword>
<feature type="compositionally biased region" description="Basic residues" evidence="10">
    <location>
        <begin position="1"/>
        <end position="37"/>
    </location>
</feature>
<dbReference type="EMBL" id="BT121657">
    <property type="protein sequence ID" value="ADD38587.1"/>
    <property type="molecule type" value="mRNA"/>
</dbReference>
<feature type="region of interest" description="Disordered" evidence="10">
    <location>
        <begin position="1"/>
        <end position="87"/>
    </location>
</feature>
<proteinExistence type="evidence at transcript level"/>
<dbReference type="PANTHER" id="PTHR31077">
    <property type="entry name" value="U4/U6.U5 SMALL NUCLEAR RIBONUCLEOPROTEIN 27 KDA PROTEIN"/>
    <property type="match status" value="1"/>
</dbReference>
<evidence type="ECO:0000256" key="3">
    <source>
        <dbReference type="ARBA" id="ARBA00008218"/>
    </source>
</evidence>
<comment type="subcellular location">
    <subcellularLocation>
        <location evidence="2">Nucleus</location>
    </subcellularLocation>
</comment>
<dbReference type="Pfam" id="PF08648">
    <property type="entry name" value="SNRNP27"/>
    <property type="match status" value="1"/>
</dbReference>
<evidence type="ECO:0000256" key="1">
    <source>
        <dbReference type="ARBA" id="ARBA00003632"/>
    </source>
</evidence>
<evidence type="ECO:0000256" key="7">
    <source>
        <dbReference type="ARBA" id="ARBA00023187"/>
    </source>
</evidence>
<organism evidence="12">
    <name type="scientific">Lepeophtheirus salmonis</name>
    <name type="common">Salmon louse</name>
    <name type="synonym">Caligus salmonis</name>
    <dbReference type="NCBI Taxonomy" id="72036"/>
    <lineage>
        <taxon>Eukaryota</taxon>
        <taxon>Metazoa</taxon>
        <taxon>Ecdysozoa</taxon>
        <taxon>Arthropoda</taxon>
        <taxon>Crustacea</taxon>
        <taxon>Multicrustacea</taxon>
        <taxon>Hexanauplia</taxon>
        <taxon>Copepoda</taxon>
        <taxon>Siphonostomatoida</taxon>
        <taxon>Caligidae</taxon>
        <taxon>Lepeophtheirus</taxon>
    </lineage>
</organism>
<reference evidence="12" key="1">
    <citation type="submission" date="2010-03" db="EMBL/GenBank/DDBJ databases">
        <title>Atlantic Lepeophtheirus salmonis ESTs and full-length cDNAs.</title>
        <authorList>
            <person name="Yasuike M."/>
            <person name="von Schalburg K."/>
            <person name="Cooper G."/>
            <person name="Leong J."/>
            <person name="Nilsen F."/>
            <person name="Jones S.R.M."/>
            <person name="Koop B.F."/>
        </authorList>
    </citation>
    <scope>NUCLEOTIDE SEQUENCE</scope>
    <source>
        <strain evidence="12">Atlantic form</strain>
        <tissue evidence="12">Mixed tissue</tissue>
    </source>
</reference>
<evidence type="ECO:0000256" key="5">
    <source>
        <dbReference type="ARBA" id="ARBA00014357"/>
    </source>
</evidence>
<evidence type="ECO:0000259" key="11">
    <source>
        <dbReference type="Pfam" id="PF08648"/>
    </source>
</evidence>
<evidence type="ECO:0000256" key="9">
    <source>
        <dbReference type="ARBA" id="ARBA00031864"/>
    </source>
</evidence>
<dbReference type="GO" id="GO:0006397">
    <property type="term" value="P:mRNA processing"/>
    <property type="evidence" value="ECO:0007669"/>
    <property type="project" value="UniProtKB-KW"/>
</dbReference>
<evidence type="ECO:0000256" key="8">
    <source>
        <dbReference type="ARBA" id="ARBA00023242"/>
    </source>
</evidence>
<comment type="subunit">
    <text evidence="4">Part of a tri-snRNP complex.</text>
</comment>
<dbReference type="AlphaFoldDB" id="D3PJ51"/>
<dbReference type="GO" id="GO:0071011">
    <property type="term" value="C:precatalytic spliceosome"/>
    <property type="evidence" value="ECO:0007669"/>
    <property type="project" value="TreeGrafter"/>
</dbReference>